<gene>
    <name evidence="3" type="ORF">GPZ80_08455</name>
</gene>
<evidence type="ECO:0000313" key="3">
    <source>
        <dbReference type="EMBL" id="MBC6447202.1"/>
    </source>
</evidence>
<dbReference type="InterPro" id="IPR024520">
    <property type="entry name" value="DUF3558"/>
</dbReference>
<sequence length="197" mass="20173">MAGIIVRRSTLVLSCAVAALISIGGCTSPTSGTATPTGDVTSEPTSTGGSSTKTFKPTSSTKVPDSPLADARPCDLLTSSAASAIKVAGAGSDDEVGRGRICLWTIPAESLRDRANFTIAIFDTLGVKDIKAKGEVKTIPNIGKHEARQWVGIADNCVFSLAVGPSTRVDVLTSSASLEKSCAIAEQAAKLVEPELP</sequence>
<evidence type="ECO:0000256" key="1">
    <source>
        <dbReference type="SAM" id="MobiDB-lite"/>
    </source>
</evidence>
<feature type="chain" id="PRO_5045872689" evidence="2">
    <location>
        <begin position="19"/>
        <end position="197"/>
    </location>
</feature>
<feature type="compositionally biased region" description="Low complexity" evidence="1">
    <location>
        <begin position="30"/>
        <end position="61"/>
    </location>
</feature>
<name>A0ABR7L4C9_9PSEU</name>
<dbReference type="Proteomes" id="UP000734823">
    <property type="component" value="Unassembled WGS sequence"/>
</dbReference>
<comment type="caution">
    <text evidence="3">The sequence shown here is derived from an EMBL/GenBank/DDBJ whole genome shotgun (WGS) entry which is preliminary data.</text>
</comment>
<keyword evidence="2" id="KW-0732">Signal</keyword>
<dbReference type="EMBL" id="JABVED010000003">
    <property type="protein sequence ID" value="MBC6447202.1"/>
    <property type="molecule type" value="Genomic_DNA"/>
</dbReference>
<feature type="region of interest" description="Disordered" evidence="1">
    <location>
        <begin position="30"/>
        <end position="66"/>
    </location>
</feature>
<accession>A0ABR7L4C9</accession>
<dbReference type="Pfam" id="PF12079">
    <property type="entry name" value="DUF3558"/>
    <property type="match status" value="1"/>
</dbReference>
<evidence type="ECO:0000256" key="2">
    <source>
        <dbReference type="SAM" id="SignalP"/>
    </source>
</evidence>
<reference evidence="3 4" key="1">
    <citation type="submission" date="2020-06" db="EMBL/GenBank/DDBJ databases">
        <title>Actinokineospora xiongansis sp. nov., isolated from soil of Baiyangdian.</title>
        <authorList>
            <person name="Zhang X."/>
        </authorList>
    </citation>
    <scope>NUCLEOTIDE SEQUENCE [LARGE SCALE GENOMIC DNA]</scope>
    <source>
        <strain evidence="3 4">HBU206404</strain>
    </source>
</reference>
<evidence type="ECO:0000313" key="4">
    <source>
        <dbReference type="Proteomes" id="UP000734823"/>
    </source>
</evidence>
<keyword evidence="4" id="KW-1185">Reference proteome</keyword>
<protein>
    <submittedName>
        <fullName evidence="3">DUF3558 family protein</fullName>
    </submittedName>
</protein>
<feature type="signal peptide" evidence="2">
    <location>
        <begin position="1"/>
        <end position="18"/>
    </location>
</feature>
<organism evidence="3 4">
    <name type="scientific">Actinokineospora xionganensis</name>
    <dbReference type="NCBI Taxonomy" id="2684470"/>
    <lineage>
        <taxon>Bacteria</taxon>
        <taxon>Bacillati</taxon>
        <taxon>Actinomycetota</taxon>
        <taxon>Actinomycetes</taxon>
        <taxon>Pseudonocardiales</taxon>
        <taxon>Pseudonocardiaceae</taxon>
        <taxon>Actinokineospora</taxon>
    </lineage>
</organism>
<dbReference type="RefSeq" id="WP_187219676.1">
    <property type="nucleotide sequence ID" value="NZ_JABVED010000003.1"/>
</dbReference>
<proteinExistence type="predicted"/>
<dbReference type="PROSITE" id="PS51257">
    <property type="entry name" value="PROKAR_LIPOPROTEIN"/>
    <property type="match status" value="1"/>
</dbReference>